<sequence length="184" mass="19452">MAAPPTTAANAAVPAVPAAAPAPAAAAGGQGRRNSLEELVFKQYPGQQQVDLGVHIEVPGSWFADGAVGRLSAAERREKYMAVAVEYDAAHVFQGVRGRRGSNAKSEAIRFLCPDDAAEEANHRKLKLDQLFIELEPCLQRDALCCAEDAQQAPWLTLSSNVNGKGGSGWAIAPTLTLFVVAML</sequence>
<dbReference type="AlphaFoldDB" id="A0AB34KCG6"/>
<dbReference type="Proteomes" id="UP001515480">
    <property type="component" value="Unassembled WGS sequence"/>
</dbReference>
<gene>
    <name evidence="1" type="ORF">AB1Y20_001714</name>
</gene>
<dbReference type="EMBL" id="JBGBPQ010000001">
    <property type="protein sequence ID" value="KAL1530818.1"/>
    <property type="molecule type" value="Genomic_DNA"/>
</dbReference>
<evidence type="ECO:0000313" key="2">
    <source>
        <dbReference type="Proteomes" id="UP001515480"/>
    </source>
</evidence>
<comment type="caution">
    <text evidence="1">The sequence shown here is derived from an EMBL/GenBank/DDBJ whole genome shotgun (WGS) entry which is preliminary data.</text>
</comment>
<proteinExistence type="predicted"/>
<reference evidence="1 2" key="1">
    <citation type="journal article" date="2024" name="Science">
        <title>Giant polyketide synthase enzymes in the biosynthesis of giant marine polyether toxins.</title>
        <authorList>
            <person name="Fallon T.R."/>
            <person name="Shende V.V."/>
            <person name="Wierzbicki I.H."/>
            <person name="Pendleton A.L."/>
            <person name="Watervoot N.F."/>
            <person name="Auber R.P."/>
            <person name="Gonzalez D.J."/>
            <person name="Wisecaver J.H."/>
            <person name="Moore B.S."/>
        </authorList>
    </citation>
    <scope>NUCLEOTIDE SEQUENCE [LARGE SCALE GENOMIC DNA]</scope>
    <source>
        <strain evidence="1 2">12B1</strain>
    </source>
</reference>
<protein>
    <submittedName>
        <fullName evidence="1">Uncharacterized protein</fullName>
    </submittedName>
</protein>
<keyword evidence="2" id="KW-1185">Reference proteome</keyword>
<name>A0AB34KCG6_PRYPA</name>
<evidence type="ECO:0000313" key="1">
    <source>
        <dbReference type="EMBL" id="KAL1530818.1"/>
    </source>
</evidence>
<accession>A0AB34KCG6</accession>
<organism evidence="1 2">
    <name type="scientific">Prymnesium parvum</name>
    <name type="common">Toxic golden alga</name>
    <dbReference type="NCBI Taxonomy" id="97485"/>
    <lineage>
        <taxon>Eukaryota</taxon>
        <taxon>Haptista</taxon>
        <taxon>Haptophyta</taxon>
        <taxon>Prymnesiophyceae</taxon>
        <taxon>Prymnesiales</taxon>
        <taxon>Prymnesiaceae</taxon>
        <taxon>Prymnesium</taxon>
    </lineage>
</organism>